<reference evidence="1" key="1">
    <citation type="submission" date="2021-06" db="EMBL/GenBank/DDBJ databases">
        <authorList>
            <person name="Hodson N. C."/>
            <person name="Mongue J. A."/>
            <person name="Jaron S. K."/>
        </authorList>
    </citation>
    <scope>NUCLEOTIDE SEQUENCE</scope>
</reference>
<gene>
    <name evidence="1" type="ORF">AFUS01_LOCUS281</name>
</gene>
<dbReference type="Proteomes" id="UP000708208">
    <property type="component" value="Unassembled WGS sequence"/>
</dbReference>
<evidence type="ECO:0000313" key="2">
    <source>
        <dbReference type="Proteomes" id="UP000708208"/>
    </source>
</evidence>
<dbReference type="AlphaFoldDB" id="A0A8J2J4G4"/>
<organism evidence="1 2">
    <name type="scientific">Allacma fusca</name>
    <dbReference type="NCBI Taxonomy" id="39272"/>
    <lineage>
        <taxon>Eukaryota</taxon>
        <taxon>Metazoa</taxon>
        <taxon>Ecdysozoa</taxon>
        <taxon>Arthropoda</taxon>
        <taxon>Hexapoda</taxon>
        <taxon>Collembola</taxon>
        <taxon>Symphypleona</taxon>
        <taxon>Sminthuridae</taxon>
        <taxon>Allacma</taxon>
    </lineage>
</organism>
<feature type="non-terminal residue" evidence="1">
    <location>
        <position position="1"/>
    </location>
</feature>
<dbReference type="EMBL" id="CAJVCH010001111">
    <property type="protein sequence ID" value="CAG7636816.1"/>
    <property type="molecule type" value="Genomic_DNA"/>
</dbReference>
<proteinExistence type="predicted"/>
<keyword evidence="2" id="KW-1185">Reference proteome</keyword>
<protein>
    <recommendedName>
        <fullName evidence="3">Trypsin</fullName>
    </recommendedName>
</protein>
<name>A0A8J2J4G4_9HEXA</name>
<accession>A0A8J2J4G4</accession>
<comment type="caution">
    <text evidence="1">The sequence shown here is derived from an EMBL/GenBank/DDBJ whole genome shotgun (WGS) entry which is preliminary data.</text>
</comment>
<evidence type="ECO:0000313" key="1">
    <source>
        <dbReference type="EMBL" id="CAG7636816.1"/>
    </source>
</evidence>
<evidence type="ECO:0008006" key="3">
    <source>
        <dbReference type="Google" id="ProtNLM"/>
    </source>
</evidence>
<sequence>LLRLDEPLTLNTTSVGTITIPSSSYEASGLATVIGWGVTKEGSQDLSDVLLKAVMLTLLYFSVVVVE</sequence>
<dbReference type="OrthoDB" id="10061449at2759"/>